<gene>
    <name evidence="1" type="ORF">B0T15DRAFT_536344</name>
</gene>
<organism evidence="1 2">
    <name type="scientific">Chaetomium strumarium</name>
    <dbReference type="NCBI Taxonomy" id="1170767"/>
    <lineage>
        <taxon>Eukaryota</taxon>
        <taxon>Fungi</taxon>
        <taxon>Dikarya</taxon>
        <taxon>Ascomycota</taxon>
        <taxon>Pezizomycotina</taxon>
        <taxon>Sordariomycetes</taxon>
        <taxon>Sordariomycetidae</taxon>
        <taxon>Sordariales</taxon>
        <taxon>Chaetomiaceae</taxon>
        <taxon>Chaetomium</taxon>
    </lineage>
</organism>
<dbReference type="RefSeq" id="XP_062720154.1">
    <property type="nucleotide sequence ID" value="XM_062869543.1"/>
</dbReference>
<keyword evidence="2" id="KW-1185">Reference proteome</keyword>
<accession>A0AAJ0GQP0</accession>
<proteinExistence type="predicted"/>
<dbReference type="Proteomes" id="UP001273166">
    <property type="component" value="Unassembled WGS sequence"/>
</dbReference>
<name>A0AAJ0GQP0_9PEZI</name>
<reference evidence="1" key="2">
    <citation type="submission" date="2023-06" db="EMBL/GenBank/DDBJ databases">
        <authorList>
            <consortium name="Lawrence Berkeley National Laboratory"/>
            <person name="Mondo S.J."/>
            <person name="Hensen N."/>
            <person name="Bonometti L."/>
            <person name="Westerberg I."/>
            <person name="Brannstrom I.O."/>
            <person name="Guillou S."/>
            <person name="Cros-Aarteil S."/>
            <person name="Calhoun S."/>
            <person name="Haridas S."/>
            <person name="Kuo A."/>
            <person name="Pangilinan J."/>
            <person name="Riley R."/>
            <person name="Labutti K."/>
            <person name="Andreopoulos B."/>
            <person name="Lipzen A."/>
            <person name="Chen C."/>
            <person name="Yanf M."/>
            <person name="Daum C."/>
            <person name="Ng V."/>
            <person name="Clum A."/>
            <person name="Steindorff A."/>
            <person name="Ohm R."/>
            <person name="Martin F."/>
            <person name="Silar P."/>
            <person name="Natvig D."/>
            <person name="Lalanne C."/>
            <person name="Gautier V."/>
            <person name="Ament-Velasquez S.L."/>
            <person name="Kruys A."/>
            <person name="Hutchinson M.I."/>
            <person name="Powell A.J."/>
            <person name="Barry K."/>
            <person name="Miller A.N."/>
            <person name="Grigoriev I.V."/>
            <person name="Debuchy R."/>
            <person name="Gladieux P."/>
            <person name="Thoren M.H."/>
            <person name="Johannesson H."/>
        </authorList>
    </citation>
    <scope>NUCLEOTIDE SEQUENCE</scope>
    <source>
        <strain evidence="1">CBS 333.67</strain>
    </source>
</reference>
<protein>
    <submittedName>
        <fullName evidence="1">Uncharacterized protein</fullName>
    </submittedName>
</protein>
<dbReference type="GeneID" id="87888372"/>
<evidence type="ECO:0000313" key="1">
    <source>
        <dbReference type="EMBL" id="KAK3304374.1"/>
    </source>
</evidence>
<reference evidence="1" key="1">
    <citation type="journal article" date="2023" name="Mol. Phylogenet. Evol.">
        <title>Genome-scale phylogeny and comparative genomics of the fungal order Sordariales.</title>
        <authorList>
            <person name="Hensen N."/>
            <person name="Bonometti L."/>
            <person name="Westerberg I."/>
            <person name="Brannstrom I.O."/>
            <person name="Guillou S."/>
            <person name="Cros-Aarteil S."/>
            <person name="Calhoun S."/>
            <person name="Haridas S."/>
            <person name="Kuo A."/>
            <person name="Mondo S."/>
            <person name="Pangilinan J."/>
            <person name="Riley R."/>
            <person name="LaButti K."/>
            <person name="Andreopoulos B."/>
            <person name="Lipzen A."/>
            <person name="Chen C."/>
            <person name="Yan M."/>
            <person name="Daum C."/>
            <person name="Ng V."/>
            <person name="Clum A."/>
            <person name="Steindorff A."/>
            <person name="Ohm R.A."/>
            <person name="Martin F."/>
            <person name="Silar P."/>
            <person name="Natvig D.O."/>
            <person name="Lalanne C."/>
            <person name="Gautier V."/>
            <person name="Ament-Velasquez S.L."/>
            <person name="Kruys A."/>
            <person name="Hutchinson M.I."/>
            <person name="Powell A.J."/>
            <person name="Barry K."/>
            <person name="Miller A.N."/>
            <person name="Grigoriev I.V."/>
            <person name="Debuchy R."/>
            <person name="Gladieux P."/>
            <person name="Hiltunen Thoren M."/>
            <person name="Johannesson H."/>
        </authorList>
    </citation>
    <scope>NUCLEOTIDE SEQUENCE</scope>
    <source>
        <strain evidence="1">CBS 333.67</strain>
    </source>
</reference>
<dbReference type="EMBL" id="JAUDZG010000005">
    <property type="protein sequence ID" value="KAK3304374.1"/>
    <property type="molecule type" value="Genomic_DNA"/>
</dbReference>
<sequence>MSTYPLFKGLPLSFAVVLYNLAPLHLPPLSMISCRHFHPYPFRRPERAPPMRAFHCHCREVTRTQSLGTYRDT</sequence>
<evidence type="ECO:0000313" key="2">
    <source>
        <dbReference type="Proteomes" id="UP001273166"/>
    </source>
</evidence>
<comment type="caution">
    <text evidence="1">The sequence shown here is derived from an EMBL/GenBank/DDBJ whole genome shotgun (WGS) entry which is preliminary data.</text>
</comment>
<dbReference type="AlphaFoldDB" id="A0AAJ0GQP0"/>